<sequence>MIATVAKVADLDQFLTTFSSQGVEKRREHGCRGAYVFRDPEDPQRVWAFFDWELEDYEKFLADPEVPAIAQRLALREPPVKLDPVAGFDS</sequence>
<dbReference type="SUPFAM" id="SSF54909">
    <property type="entry name" value="Dimeric alpha+beta barrel"/>
    <property type="match status" value="1"/>
</dbReference>
<dbReference type="RefSeq" id="WP_132403046.1">
    <property type="nucleotide sequence ID" value="NZ_SMKA01000013.1"/>
</dbReference>
<keyword evidence="2" id="KW-1185">Reference proteome</keyword>
<evidence type="ECO:0000313" key="2">
    <source>
        <dbReference type="Proteomes" id="UP000295075"/>
    </source>
</evidence>
<dbReference type="Proteomes" id="UP000295075">
    <property type="component" value="Unassembled WGS sequence"/>
</dbReference>
<name>A0A4R4QDB7_9ACTN</name>
<evidence type="ECO:0000313" key="1">
    <source>
        <dbReference type="EMBL" id="TDC33541.1"/>
    </source>
</evidence>
<dbReference type="OrthoDB" id="165368at2"/>
<organism evidence="1 2">
    <name type="scientific">Kribbella albertanoniae</name>
    <dbReference type="NCBI Taxonomy" id="1266829"/>
    <lineage>
        <taxon>Bacteria</taxon>
        <taxon>Bacillati</taxon>
        <taxon>Actinomycetota</taxon>
        <taxon>Actinomycetes</taxon>
        <taxon>Propionibacteriales</taxon>
        <taxon>Kribbellaceae</taxon>
        <taxon>Kribbella</taxon>
    </lineage>
</organism>
<gene>
    <name evidence="1" type="ORF">E1261_05900</name>
</gene>
<reference evidence="1 2" key="1">
    <citation type="submission" date="2019-03" db="EMBL/GenBank/DDBJ databases">
        <title>Draft genome sequences of novel Actinobacteria.</title>
        <authorList>
            <person name="Sahin N."/>
            <person name="Ay H."/>
            <person name="Saygin H."/>
        </authorList>
    </citation>
    <scope>NUCLEOTIDE SEQUENCE [LARGE SCALE GENOMIC DNA]</scope>
    <source>
        <strain evidence="1 2">JCM 30547</strain>
    </source>
</reference>
<dbReference type="Gene3D" id="3.30.70.100">
    <property type="match status" value="1"/>
</dbReference>
<protein>
    <recommendedName>
        <fullName evidence="3">ABM domain-containing protein</fullName>
    </recommendedName>
</protein>
<dbReference type="EMBL" id="SMKA01000013">
    <property type="protein sequence ID" value="TDC33541.1"/>
    <property type="molecule type" value="Genomic_DNA"/>
</dbReference>
<comment type="caution">
    <text evidence="1">The sequence shown here is derived from an EMBL/GenBank/DDBJ whole genome shotgun (WGS) entry which is preliminary data.</text>
</comment>
<evidence type="ECO:0008006" key="3">
    <source>
        <dbReference type="Google" id="ProtNLM"/>
    </source>
</evidence>
<accession>A0A4R4QDB7</accession>
<dbReference type="AlphaFoldDB" id="A0A4R4QDB7"/>
<dbReference type="InterPro" id="IPR011008">
    <property type="entry name" value="Dimeric_a/b-barrel"/>
</dbReference>
<proteinExistence type="predicted"/>